<sequence length="66" mass="7440">MKTFETKEYHDEDGDGLTVDCHDTHVEIMTWSTTGCGVFSDPKVLREIAAQLVRGAEELERINEKG</sequence>
<organism evidence="1 2">
    <name type="scientific">Enterobacter phage Ec_L1</name>
    <dbReference type="NCBI Taxonomy" id="2070180"/>
    <lineage>
        <taxon>Viruses</taxon>
        <taxon>Duplodnaviria</taxon>
        <taxon>Heunggongvirae</taxon>
        <taxon>Uroviricota</taxon>
        <taxon>Caudoviricetes</taxon>
        <taxon>Drexlerviridae</taxon>
        <taxon>Eclunavirus</taxon>
        <taxon>Eclunavirus EcL1</taxon>
    </lineage>
</organism>
<keyword evidence="2" id="KW-1185">Reference proteome</keyword>
<gene>
    <name evidence="1" type="ORF">Ec40</name>
</gene>
<dbReference type="Proteomes" id="UP000241856">
    <property type="component" value="Segment"/>
</dbReference>
<protein>
    <submittedName>
        <fullName evidence="1">Uncharacterized protein</fullName>
    </submittedName>
</protein>
<evidence type="ECO:0000313" key="2">
    <source>
        <dbReference type="Proteomes" id="UP000241856"/>
    </source>
</evidence>
<proteinExistence type="predicted"/>
<name>A0A2P0W9W5_9CAUD</name>
<dbReference type="EMBL" id="MG732930">
    <property type="protein sequence ID" value="AUV57154.1"/>
    <property type="molecule type" value="Genomic_DNA"/>
</dbReference>
<accession>A0A2P0W9W5</accession>
<reference evidence="1 2" key="1">
    <citation type="submission" date="2017-12" db="EMBL/GenBank/DDBJ databases">
        <title>Genomic analysis of a novel phage Ec_L1 lytic to Enterobacter cloacae.</title>
        <authorList>
            <person name="Li Z."/>
            <person name="Ren H."/>
            <person name="Xu Y."/>
        </authorList>
    </citation>
    <scope>NUCLEOTIDE SEQUENCE [LARGE SCALE GENOMIC DNA]</scope>
</reference>
<evidence type="ECO:0000313" key="1">
    <source>
        <dbReference type="EMBL" id="AUV57154.1"/>
    </source>
</evidence>